<organism evidence="3 4">
    <name type="scientific">Weissella confusa</name>
    <name type="common">Lactobacillus confusus</name>
    <dbReference type="NCBI Taxonomy" id="1583"/>
    <lineage>
        <taxon>Bacteria</taxon>
        <taxon>Bacillati</taxon>
        <taxon>Bacillota</taxon>
        <taxon>Bacilli</taxon>
        <taxon>Lactobacillales</taxon>
        <taxon>Lactobacillaceae</taxon>
        <taxon>Weissella</taxon>
    </lineage>
</organism>
<dbReference type="PANTHER" id="PTHR43194:SF2">
    <property type="entry name" value="PEROXISOMAL MEMBRANE PROTEIN LPX1"/>
    <property type="match status" value="1"/>
</dbReference>
<evidence type="ECO:0000313" key="4">
    <source>
        <dbReference type="Proteomes" id="UP000728106"/>
    </source>
</evidence>
<dbReference type="InterPro" id="IPR000073">
    <property type="entry name" value="AB_hydrolase_1"/>
</dbReference>
<dbReference type="InterPro" id="IPR050228">
    <property type="entry name" value="Carboxylesterase_BioH"/>
</dbReference>
<dbReference type="Pfam" id="PF00561">
    <property type="entry name" value="Abhydrolase_1"/>
    <property type="match status" value="1"/>
</dbReference>
<keyword evidence="4" id="KW-1185">Reference proteome</keyword>
<dbReference type="EMBL" id="JAAOCP010000008">
    <property type="protein sequence ID" value="MBJ7639288.1"/>
    <property type="molecule type" value="Genomic_DNA"/>
</dbReference>
<reference evidence="3" key="1">
    <citation type="submission" date="2020-02" db="EMBL/GenBank/DDBJ databases">
        <authorList>
            <person name="Fontana A."/>
            <person name="Patrone V."/>
            <person name="Morelli L."/>
        </authorList>
    </citation>
    <scope>NUCLEOTIDE SEQUENCE</scope>
    <source>
        <strain evidence="2">CCUG 30943</strain>
        <strain evidence="3">CCUG 43002</strain>
    </source>
</reference>
<gene>
    <name evidence="3" type="ORF">HAU20_07820</name>
    <name evidence="2" type="ORF">HAU43_06875</name>
</gene>
<feature type="domain" description="AB hydrolase-1" evidence="1">
    <location>
        <begin position="21"/>
        <end position="246"/>
    </location>
</feature>
<evidence type="ECO:0000313" key="3">
    <source>
        <dbReference type="EMBL" id="MBJ7639288.1"/>
    </source>
</evidence>
<accession>A0A4Z0RIP5</accession>
<dbReference type="EMBL" id="JAAOCX010000007">
    <property type="protein sequence ID" value="MBJ7632805.1"/>
    <property type="molecule type" value="Genomic_DNA"/>
</dbReference>
<dbReference type="AlphaFoldDB" id="A0A4Z0RIP5"/>
<dbReference type="PANTHER" id="PTHR43194">
    <property type="entry name" value="HYDROLASE ALPHA/BETA FOLD FAMILY"/>
    <property type="match status" value="1"/>
</dbReference>
<name>A0A4Z0RIP5_WEICO</name>
<dbReference type="InterPro" id="IPR000639">
    <property type="entry name" value="Epox_hydrolase-like"/>
</dbReference>
<protein>
    <submittedName>
        <fullName evidence="3">Alpha/beta hydrolase</fullName>
    </submittedName>
</protein>
<dbReference type="Gene3D" id="3.40.50.1820">
    <property type="entry name" value="alpha/beta hydrolase"/>
    <property type="match status" value="1"/>
</dbReference>
<dbReference type="SUPFAM" id="SSF53474">
    <property type="entry name" value="alpha/beta-Hydrolases"/>
    <property type="match status" value="1"/>
</dbReference>
<dbReference type="Proteomes" id="UP000728106">
    <property type="component" value="Unassembled WGS sequence"/>
</dbReference>
<dbReference type="InterPro" id="IPR029058">
    <property type="entry name" value="AB_hydrolase_fold"/>
</dbReference>
<sequence length="265" mass="30409">MQFLTDDHVKLVYTDEGDGQPIIFLTGYSGIKEEWYFQRNFYVNHGYRVITVDWRNHGESARTGKNLTIKQLAADVNALIMHLKLDKVILIGHSMGASVIWAYQSQYGETHIAIIITIDESPKLTNDSEWQSGVRNLNAQTMDFVLPTMMNQQMCMQPIDSKLRQLLAQQHESHFFDATLNAPLLANHALSDWRQTLADLSIPQLIVTGERSPIWQHDFCRYCEKVINGESRVVTINQVGHMPQIEVPEKFNEITLDFIQHKLGI</sequence>
<proteinExistence type="predicted"/>
<evidence type="ECO:0000313" key="2">
    <source>
        <dbReference type="EMBL" id="MBJ7632805.1"/>
    </source>
</evidence>
<comment type="caution">
    <text evidence="3">The sequence shown here is derived from an EMBL/GenBank/DDBJ whole genome shotgun (WGS) entry which is preliminary data.</text>
</comment>
<dbReference type="PRINTS" id="PR00412">
    <property type="entry name" value="EPOXHYDRLASE"/>
</dbReference>
<evidence type="ECO:0000259" key="1">
    <source>
        <dbReference type="Pfam" id="PF00561"/>
    </source>
</evidence>
<reference evidence="3 4" key="2">
    <citation type="journal article" date="2021" name="Int. J. Food Microbiol.">
        <title>Safety demonstration of a microbial species for use in the food chain: Weissella confusa.</title>
        <authorList>
            <person name="Bourdichon F."/>
            <person name="Patrone V."/>
            <person name="Fontana A."/>
            <person name="Milani G."/>
            <person name="Morelli L."/>
        </authorList>
    </citation>
    <scope>NUCLEOTIDE SEQUENCE [LARGE SCALE GENOMIC DNA]</scope>
    <source>
        <strain evidence="2">CCUG 30943</strain>
        <strain evidence="3 4">CCUG 43002</strain>
    </source>
</reference>
<dbReference type="RefSeq" id="WP_003610606.1">
    <property type="nucleotide sequence ID" value="NZ_ALXH01000064.1"/>
</dbReference>
<dbReference type="Proteomes" id="UP000808038">
    <property type="component" value="Unassembled WGS sequence"/>
</dbReference>
<dbReference type="GO" id="GO:0016787">
    <property type="term" value="F:hydrolase activity"/>
    <property type="evidence" value="ECO:0007669"/>
    <property type="project" value="UniProtKB-KW"/>
</dbReference>
<keyword evidence="3" id="KW-0378">Hydrolase</keyword>